<dbReference type="EC" id="2.7.13.3" evidence="2"/>
<dbReference type="RefSeq" id="WP_137343522.1">
    <property type="nucleotide sequence ID" value="NZ_SZVO01000018.1"/>
</dbReference>
<evidence type="ECO:0000256" key="2">
    <source>
        <dbReference type="ARBA" id="ARBA00012438"/>
    </source>
</evidence>
<keyword evidence="6" id="KW-0418">Kinase</keyword>
<evidence type="ECO:0000256" key="3">
    <source>
        <dbReference type="ARBA" id="ARBA00022553"/>
    </source>
</evidence>
<dbReference type="Pfam" id="PF07494">
    <property type="entry name" value="Reg_prop"/>
    <property type="match status" value="11"/>
</dbReference>
<keyword evidence="3 11" id="KW-0597">Phosphoprotein</keyword>
<keyword evidence="13" id="KW-0812">Transmembrane</keyword>
<dbReference type="InterPro" id="IPR004358">
    <property type="entry name" value="Sig_transdc_His_kin-like_C"/>
</dbReference>
<keyword evidence="5" id="KW-0547">Nucleotide-binding</keyword>
<evidence type="ECO:0000256" key="7">
    <source>
        <dbReference type="ARBA" id="ARBA00022840"/>
    </source>
</evidence>
<evidence type="ECO:0000256" key="12">
    <source>
        <dbReference type="SAM" id="Coils"/>
    </source>
</evidence>
<dbReference type="SMART" id="SM00388">
    <property type="entry name" value="HisKA"/>
    <property type="match status" value="1"/>
</dbReference>
<dbReference type="InterPro" id="IPR005467">
    <property type="entry name" value="His_kinase_dom"/>
</dbReference>
<dbReference type="InterPro" id="IPR011123">
    <property type="entry name" value="Y_Y_Y"/>
</dbReference>
<reference evidence="16 17" key="1">
    <citation type="submission" date="2019-05" db="EMBL/GenBank/DDBJ databases">
        <title>Dyadobacter AR-3-8 sp. nov., isolated from arctic soil.</title>
        <authorList>
            <person name="Chaudhary D.K."/>
        </authorList>
    </citation>
    <scope>NUCLEOTIDE SEQUENCE [LARGE SCALE GENOMIC DNA]</scope>
    <source>
        <strain evidence="16 17">AR-3-8</strain>
    </source>
</reference>
<dbReference type="InterPro" id="IPR001789">
    <property type="entry name" value="Sig_transdc_resp-reg_receiver"/>
</dbReference>
<feature type="transmembrane region" description="Helical" evidence="13">
    <location>
        <begin position="795"/>
        <end position="815"/>
    </location>
</feature>
<dbReference type="InterPro" id="IPR003661">
    <property type="entry name" value="HisK_dim/P_dom"/>
</dbReference>
<dbReference type="OrthoDB" id="9809670at2"/>
<dbReference type="GO" id="GO:0000155">
    <property type="term" value="F:phosphorelay sensor kinase activity"/>
    <property type="evidence" value="ECO:0007669"/>
    <property type="project" value="InterPro"/>
</dbReference>
<evidence type="ECO:0000259" key="14">
    <source>
        <dbReference type="PROSITE" id="PS50109"/>
    </source>
</evidence>
<dbReference type="Pfam" id="PF00072">
    <property type="entry name" value="Response_reg"/>
    <property type="match status" value="2"/>
</dbReference>
<dbReference type="Gene3D" id="2.60.40.10">
    <property type="entry name" value="Immunoglobulins"/>
    <property type="match status" value="1"/>
</dbReference>
<feature type="modified residue" description="4-aspartylphosphate" evidence="11">
    <location>
        <position position="1312"/>
    </location>
</feature>
<keyword evidence="13" id="KW-1133">Transmembrane helix</keyword>
<evidence type="ECO:0000313" key="17">
    <source>
        <dbReference type="Proteomes" id="UP000304900"/>
    </source>
</evidence>
<dbReference type="Pfam" id="PF02518">
    <property type="entry name" value="HATPase_c"/>
    <property type="match status" value="1"/>
</dbReference>
<dbReference type="CDD" id="cd17546">
    <property type="entry name" value="REC_hyHK_CKI1_RcsC-like"/>
    <property type="match status" value="1"/>
</dbReference>
<dbReference type="InterPro" id="IPR011110">
    <property type="entry name" value="Reg_prop"/>
</dbReference>
<dbReference type="Gene3D" id="2.130.10.10">
    <property type="entry name" value="YVTN repeat-like/Quinoprotein amine dehydrogenase"/>
    <property type="match status" value="2"/>
</dbReference>
<comment type="caution">
    <text evidence="16">The sequence shown here is derived from an EMBL/GenBank/DDBJ whole genome shotgun (WGS) entry which is preliminary data.</text>
</comment>
<proteinExistence type="predicted"/>
<dbReference type="FunFam" id="1.10.287.130:FF:000002">
    <property type="entry name" value="Two-component osmosensing histidine kinase"/>
    <property type="match status" value="1"/>
</dbReference>
<feature type="domain" description="Response regulatory" evidence="15">
    <location>
        <begin position="1120"/>
        <end position="1233"/>
    </location>
</feature>
<dbReference type="InterPro" id="IPR013783">
    <property type="entry name" value="Ig-like_fold"/>
</dbReference>
<dbReference type="SUPFAM" id="SSF63829">
    <property type="entry name" value="Calcium-dependent phosphotriesterase"/>
    <property type="match status" value="3"/>
</dbReference>
<protein>
    <recommendedName>
        <fullName evidence="10">Sensory/regulatory protein RpfC</fullName>
        <ecNumber evidence="2">2.7.13.3</ecNumber>
    </recommendedName>
</protein>
<keyword evidence="4" id="KW-0808">Transferase</keyword>
<dbReference type="FunFam" id="2.60.40.10:FF:000791">
    <property type="entry name" value="Two-component system sensor histidine kinase/response regulator"/>
    <property type="match status" value="1"/>
</dbReference>
<dbReference type="PANTHER" id="PTHR43547">
    <property type="entry name" value="TWO-COMPONENT HISTIDINE KINASE"/>
    <property type="match status" value="1"/>
</dbReference>
<evidence type="ECO:0000256" key="9">
    <source>
        <dbReference type="ARBA" id="ARBA00064003"/>
    </source>
</evidence>
<comment type="subunit">
    <text evidence="9">At low DSF concentrations, interacts with RpfF.</text>
</comment>
<dbReference type="EMBL" id="SZVO01000018">
    <property type="protein sequence ID" value="TKT87635.1"/>
    <property type="molecule type" value="Genomic_DNA"/>
</dbReference>
<dbReference type="CDD" id="cd16922">
    <property type="entry name" value="HATPase_EvgS-ArcB-TorS-like"/>
    <property type="match status" value="1"/>
</dbReference>
<dbReference type="InterPro" id="IPR036097">
    <property type="entry name" value="HisK_dim/P_sf"/>
</dbReference>
<keyword evidence="8" id="KW-0902">Two-component regulatory system</keyword>
<dbReference type="Gene3D" id="1.10.287.130">
    <property type="match status" value="1"/>
</dbReference>
<evidence type="ECO:0000256" key="11">
    <source>
        <dbReference type="PROSITE-ProRule" id="PRU00169"/>
    </source>
</evidence>
<dbReference type="SMART" id="SM00387">
    <property type="entry name" value="HATPase_c"/>
    <property type="match status" value="1"/>
</dbReference>
<feature type="domain" description="Histidine kinase" evidence="14">
    <location>
        <begin position="879"/>
        <end position="1101"/>
    </location>
</feature>
<sequence length="1386" mass="156271">MKHAVVLMVIWVSLLSLVHAQGLKFNHLTTNQGLSQSHICAILKDRQGFMWFGTEDGLNKYDGYKFSHYKHDPYDKNSITDSYIQDLLEDKQGDLWIATSNGLDRFDRSKNSFIHYLTQDINDLFEDSKNRIWLATQEGLFLFDRQKKSFRLYLDAGQNNSSQIKNSIYRIAENKDGSLWLGTENGLYQITVNNEKYTSRRVGLECTNCLVAPPVRALCTDRHGNLWIGTKEDGLFLYSHKDHSFRNFLNDPSNTNSIAHNDILSIVEARDGKIWIGTENGGISVYDALKVQFVHYEHRPNEAATLSNNSVYSIYQDNAENIWIGTYAGGVDFLPRFGEKFLSYSHIPGDPGSLTNNVVLSICGDSAGNKIWLGTDGGGLNVFNYNKNTFSNYRHDPRNVNSISNDYVISMVGVSRDVLALGYHNGGFDFFNTKTGIAKHHLPNANDSNSLSVSDVNNLHKDRQGNIWIGTWGGGLNYYNIKNGKFKHYRTNPRDSTSISSDIVTAVFQDKKGQIWVGTYNGLNKLDSTCRYFTRYQYDPKNILSLSHNKVQCIREAQGGNLWIGTVGGGLNYFDTSKQTFKAFTEKDGLASNVVFAILEDHHKNLWLSTNKGISRFNPKNKTFNNFGVKDGLQGNEFRDNSCFTTESGRMFFGGVSGLSTFHPDSIKYNSFIPPVFLTDLQIFNKTVSVGDKSSVLQKDISQTSSVTLSYKQSVITLEFASLNYTNPEKNQYAYKLEGFDPMWNYVGTKRTATYTNLDPGTYIFKVKASNNDGVWNTRGNFVKITIIPPFWLTWWFRLISLISFIGLLILFYQLRTDSSRRQKKLLITKVKQRTMELEVAMQEERKAKRIAEIAIEEEKKAKQQAELASRAKSAFLAVMSHEIRTPMNGVIGMASLLAETDLDEEQRSYTTSIQSSGNSLLTVINDILDFSKIESGNMELEETPFNLRSCIEEVMDVFISKVGELKIELLYKINRDVPEQLIGDSLRLRQILINLIGNAVKFTKDGEIILSVRLDGSLDQDMIRLYFEIKDSGIGISEKKKDRLFKAFSQVDSSTSRQYGGTGLGLAISQKLVSLMGGTIGVISQEGQGSIFHFSILLRTQTVSDQNISEYSHDFGRITILVTDDNQNSREIIADQLKDWGITSLLASNGAEALEVLALNKNIGMVITDMYMPSVDGIQLARQIHEHYPQLPVILLSPKGTELPKVQKELFCALLKKPVNKKIFFNSIYEQFKNKDTAGVASQPKVSNKVLYSDFSKQYPLHILVAEDNKVNQIVILNVLGKLGYEAEMVTDGAKAVVKTTQKVFDIILMDVQMPFMDGVEATKIIKKSNPARPYIIAMTANAMPEDRKQCLAAGMDDYISKPVNLEELMEMLEKWSKKIQNLAH</sequence>
<evidence type="ECO:0000256" key="13">
    <source>
        <dbReference type="SAM" id="Phobius"/>
    </source>
</evidence>
<feature type="domain" description="Response regulatory" evidence="15">
    <location>
        <begin position="1263"/>
        <end position="1378"/>
    </location>
</feature>
<evidence type="ECO:0000313" key="16">
    <source>
        <dbReference type="EMBL" id="TKT87635.1"/>
    </source>
</evidence>
<dbReference type="SUPFAM" id="SSF55874">
    <property type="entry name" value="ATPase domain of HSP90 chaperone/DNA topoisomerase II/histidine kinase"/>
    <property type="match status" value="1"/>
</dbReference>
<dbReference type="CDD" id="cd00146">
    <property type="entry name" value="PKD"/>
    <property type="match status" value="1"/>
</dbReference>
<feature type="modified residue" description="4-aspartylphosphate" evidence="11">
    <location>
        <position position="1170"/>
    </location>
</feature>
<evidence type="ECO:0000256" key="8">
    <source>
        <dbReference type="ARBA" id="ARBA00023012"/>
    </source>
</evidence>
<evidence type="ECO:0000256" key="5">
    <source>
        <dbReference type="ARBA" id="ARBA00022741"/>
    </source>
</evidence>
<dbReference type="PROSITE" id="PS50110">
    <property type="entry name" value="RESPONSE_REGULATORY"/>
    <property type="match status" value="2"/>
</dbReference>
<dbReference type="PRINTS" id="PR00344">
    <property type="entry name" value="BCTRLSENSOR"/>
</dbReference>
<dbReference type="PROSITE" id="PS50109">
    <property type="entry name" value="HIS_KIN"/>
    <property type="match status" value="1"/>
</dbReference>
<dbReference type="Proteomes" id="UP000304900">
    <property type="component" value="Unassembled WGS sequence"/>
</dbReference>
<gene>
    <name evidence="16" type="ORF">FDK13_29035</name>
</gene>
<evidence type="ECO:0000256" key="10">
    <source>
        <dbReference type="ARBA" id="ARBA00068150"/>
    </source>
</evidence>
<dbReference type="PANTHER" id="PTHR43547:SF2">
    <property type="entry name" value="HYBRID SIGNAL TRANSDUCTION HISTIDINE KINASE C"/>
    <property type="match status" value="1"/>
</dbReference>
<dbReference type="SMART" id="SM00448">
    <property type="entry name" value="REC"/>
    <property type="match status" value="2"/>
</dbReference>
<dbReference type="InterPro" id="IPR003594">
    <property type="entry name" value="HATPase_dom"/>
</dbReference>
<dbReference type="Pfam" id="PF00512">
    <property type="entry name" value="HisKA"/>
    <property type="match status" value="1"/>
</dbReference>
<keyword evidence="7" id="KW-0067">ATP-binding</keyword>
<dbReference type="Gene3D" id="3.30.565.10">
    <property type="entry name" value="Histidine kinase-like ATPase, C-terminal domain"/>
    <property type="match status" value="1"/>
</dbReference>
<evidence type="ECO:0000259" key="15">
    <source>
        <dbReference type="PROSITE" id="PS50110"/>
    </source>
</evidence>
<evidence type="ECO:0000256" key="1">
    <source>
        <dbReference type="ARBA" id="ARBA00000085"/>
    </source>
</evidence>
<dbReference type="InterPro" id="IPR015943">
    <property type="entry name" value="WD40/YVTN_repeat-like_dom_sf"/>
</dbReference>
<dbReference type="FunFam" id="3.30.565.10:FF:000010">
    <property type="entry name" value="Sensor histidine kinase RcsC"/>
    <property type="match status" value="1"/>
</dbReference>
<feature type="coiled-coil region" evidence="12">
    <location>
        <begin position="842"/>
        <end position="869"/>
    </location>
</feature>
<keyword evidence="13" id="KW-0472">Membrane</keyword>
<dbReference type="Pfam" id="PF07495">
    <property type="entry name" value="Y_Y_Y"/>
    <property type="match status" value="1"/>
</dbReference>
<dbReference type="SUPFAM" id="SSF47384">
    <property type="entry name" value="Homodimeric domain of signal transducing histidine kinase"/>
    <property type="match status" value="1"/>
</dbReference>
<evidence type="ECO:0000256" key="6">
    <source>
        <dbReference type="ARBA" id="ARBA00022777"/>
    </source>
</evidence>
<dbReference type="GO" id="GO:0005524">
    <property type="term" value="F:ATP binding"/>
    <property type="evidence" value="ECO:0007669"/>
    <property type="project" value="UniProtKB-KW"/>
</dbReference>
<name>A0A4U6CV67_9BACT</name>
<evidence type="ECO:0000256" key="4">
    <source>
        <dbReference type="ARBA" id="ARBA00022679"/>
    </source>
</evidence>
<organism evidence="16 17">
    <name type="scientific">Dyadobacter frigoris</name>
    <dbReference type="NCBI Taxonomy" id="2576211"/>
    <lineage>
        <taxon>Bacteria</taxon>
        <taxon>Pseudomonadati</taxon>
        <taxon>Bacteroidota</taxon>
        <taxon>Cytophagia</taxon>
        <taxon>Cytophagales</taxon>
        <taxon>Spirosomataceae</taxon>
        <taxon>Dyadobacter</taxon>
    </lineage>
</organism>
<keyword evidence="17" id="KW-1185">Reference proteome</keyword>
<accession>A0A4U6CV67</accession>
<dbReference type="SUPFAM" id="SSF52172">
    <property type="entry name" value="CheY-like"/>
    <property type="match status" value="2"/>
</dbReference>
<keyword evidence="12" id="KW-0175">Coiled coil</keyword>
<comment type="catalytic activity">
    <reaction evidence="1">
        <text>ATP + protein L-histidine = ADP + protein N-phospho-L-histidine.</text>
        <dbReference type="EC" id="2.7.13.3"/>
    </reaction>
</comment>
<dbReference type="InterPro" id="IPR011006">
    <property type="entry name" value="CheY-like_superfamily"/>
</dbReference>
<dbReference type="Gene3D" id="3.40.50.2300">
    <property type="match status" value="2"/>
</dbReference>
<dbReference type="CDD" id="cd00082">
    <property type="entry name" value="HisKA"/>
    <property type="match status" value="1"/>
</dbReference>
<dbReference type="InterPro" id="IPR036890">
    <property type="entry name" value="HATPase_C_sf"/>
</dbReference>